<organism evidence="1 2">
    <name type="scientific">Streptomyces hiroshimensis</name>
    <dbReference type="NCBI Taxonomy" id="66424"/>
    <lineage>
        <taxon>Bacteria</taxon>
        <taxon>Bacillati</taxon>
        <taxon>Actinomycetota</taxon>
        <taxon>Actinomycetes</taxon>
        <taxon>Kitasatosporales</taxon>
        <taxon>Streptomycetaceae</taxon>
        <taxon>Streptomyces</taxon>
    </lineage>
</organism>
<proteinExistence type="predicted"/>
<keyword evidence="2" id="KW-1185">Reference proteome</keyword>
<protein>
    <submittedName>
        <fullName evidence="1">Phosphoglycerate mutase</fullName>
    </submittedName>
</protein>
<comment type="caution">
    <text evidence="1">The sequence shown here is derived from an EMBL/GenBank/DDBJ whole genome shotgun (WGS) entry which is preliminary data.</text>
</comment>
<dbReference type="Pfam" id="PF00300">
    <property type="entry name" value="His_Phos_1"/>
    <property type="match status" value="1"/>
</dbReference>
<sequence>MTVRVMLISPAADAPAHEARFGDDGPLGAAGMRRTRAAAGSLPAAGQVLTAPSARCAASAAALGLAAARPEPALRDLDPGRWRGLPLAEVGAAEPQALAAWLTDPGAAPHGGESVQDVVARTGAWLDGLEDGRVLAVTTAAVIRAALVHALDLPPQTFWRLDVLPLSVTELSGRGGRWNLRCGVPLPRGSADTASPAET</sequence>
<dbReference type="Gene3D" id="3.40.50.1240">
    <property type="entry name" value="Phosphoglycerate mutase-like"/>
    <property type="match status" value="1"/>
</dbReference>
<dbReference type="InterPro" id="IPR029033">
    <property type="entry name" value="His_PPase_superfam"/>
</dbReference>
<dbReference type="InterPro" id="IPR013078">
    <property type="entry name" value="His_Pase_superF_clade-1"/>
</dbReference>
<gene>
    <name evidence="1" type="ORF">GCM10010324_07810</name>
</gene>
<dbReference type="SUPFAM" id="SSF53254">
    <property type="entry name" value="Phosphoglycerate mutase-like"/>
    <property type="match status" value="1"/>
</dbReference>
<evidence type="ECO:0000313" key="1">
    <source>
        <dbReference type="EMBL" id="GGX65239.1"/>
    </source>
</evidence>
<name>A0ABQ2Y4T7_9ACTN</name>
<dbReference type="RefSeq" id="WP_190020099.1">
    <property type="nucleotide sequence ID" value="NZ_BMUT01000001.1"/>
</dbReference>
<dbReference type="Proteomes" id="UP000659223">
    <property type="component" value="Unassembled WGS sequence"/>
</dbReference>
<evidence type="ECO:0000313" key="2">
    <source>
        <dbReference type="Proteomes" id="UP000659223"/>
    </source>
</evidence>
<reference evidence="2" key="1">
    <citation type="journal article" date="2019" name="Int. J. Syst. Evol. Microbiol.">
        <title>The Global Catalogue of Microorganisms (GCM) 10K type strain sequencing project: providing services to taxonomists for standard genome sequencing and annotation.</title>
        <authorList>
            <consortium name="The Broad Institute Genomics Platform"/>
            <consortium name="The Broad Institute Genome Sequencing Center for Infectious Disease"/>
            <person name="Wu L."/>
            <person name="Ma J."/>
        </authorList>
    </citation>
    <scope>NUCLEOTIDE SEQUENCE [LARGE SCALE GENOMIC DNA]</scope>
    <source>
        <strain evidence="2">JCM 4586</strain>
    </source>
</reference>
<dbReference type="EMBL" id="BMUT01000001">
    <property type="protein sequence ID" value="GGX65239.1"/>
    <property type="molecule type" value="Genomic_DNA"/>
</dbReference>
<accession>A0ABQ2Y4T7</accession>